<sequence length="231" mass="25959">MLRCSGLRKHFSRHNSTLSGSLLPDFCSAMARIGSQAMILTAPYRNDSQSTSKNPTLHGMTLSSVCSLSVSPTPLLSFNLHLPSYTSKSLHERDSSMAIHLMPPTANAVKLGRIFASGVKKKTGTDEISFQKNEKEQKDCEVFHEMTTPFKYVAKDDWFEYQLDSKVNIPILREAERVFICKKRQVVEVDSHEIWAVEVHDILNPNPSTQATGGLLYYNRAFHSVGKCLHE</sequence>
<dbReference type="GeneID" id="5124520"/>
<accession>A5DNR8</accession>
<feature type="domain" description="Flavin reductase like" evidence="2">
    <location>
        <begin position="30"/>
        <end position="224"/>
    </location>
</feature>
<dbReference type="eggNOG" id="ENOG502RYSQ">
    <property type="taxonomic scope" value="Eukaryota"/>
</dbReference>
<protein>
    <recommendedName>
        <fullName evidence="2">Flavin reductase like domain-containing protein</fullName>
    </recommendedName>
</protein>
<organism evidence="3 4">
    <name type="scientific">Meyerozyma guilliermondii (strain ATCC 6260 / CBS 566 / DSM 6381 / JCM 1539 / NBRC 10279 / NRRL Y-324)</name>
    <name type="common">Yeast</name>
    <name type="synonym">Candida guilliermondii</name>
    <dbReference type="NCBI Taxonomy" id="294746"/>
    <lineage>
        <taxon>Eukaryota</taxon>
        <taxon>Fungi</taxon>
        <taxon>Dikarya</taxon>
        <taxon>Ascomycota</taxon>
        <taxon>Saccharomycotina</taxon>
        <taxon>Pichiomycetes</taxon>
        <taxon>Debaryomycetaceae</taxon>
        <taxon>Meyerozyma</taxon>
    </lineage>
</organism>
<dbReference type="PANTHER" id="PTHR30466:SF1">
    <property type="entry name" value="FMN REDUCTASE (NADH) RUTF"/>
    <property type="match status" value="1"/>
</dbReference>
<dbReference type="EMBL" id="CH408160">
    <property type="protein sequence ID" value="EDK40821.1"/>
    <property type="molecule type" value="Genomic_DNA"/>
</dbReference>
<proteinExistence type="predicted"/>
<dbReference type="InterPro" id="IPR002563">
    <property type="entry name" value="Flavin_Rdtase-like_dom"/>
</dbReference>
<dbReference type="AlphaFoldDB" id="A5DNR8"/>
<dbReference type="SUPFAM" id="SSF50475">
    <property type="entry name" value="FMN-binding split barrel"/>
    <property type="match status" value="1"/>
</dbReference>
<dbReference type="InParanoid" id="A5DNR8"/>
<dbReference type="PANTHER" id="PTHR30466">
    <property type="entry name" value="FLAVIN REDUCTASE"/>
    <property type="match status" value="1"/>
</dbReference>
<dbReference type="STRING" id="294746.A5DNR8"/>
<keyword evidence="4" id="KW-1185">Reference proteome</keyword>
<dbReference type="GO" id="GO:0042602">
    <property type="term" value="F:riboflavin reductase (NADPH) activity"/>
    <property type="evidence" value="ECO:0007669"/>
    <property type="project" value="TreeGrafter"/>
</dbReference>
<dbReference type="Gene3D" id="2.30.110.10">
    <property type="entry name" value="Electron Transport, Fmn-binding Protein, Chain A"/>
    <property type="match status" value="1"/>
</dbReference>
<gene>
    <name evidence="3" type="ORF">PGUG_04919</name>
</gene>
<dbReference type="VEuPathDB" id="FungiDB:PGUG_04919"/>
<dbReference type="SMART" id="SM00903">
    <property type="entry name" value="Flavin_Reduct"/>
    <property type="match status" value="1"/>
</dbReference>
<dbReference type="KEGG" id="pgu:PGUG_04919"/>
<dbReference type="GO" id="GO:0010181">
    <property type="term" value="F:FMN binding"/>
    <property type="evidence" value="ECO:0007669"/>
    <property type="project" value="InterPro"/>
</dbReference>
<dbReference type="InterPro" id="IPR012349">
    <property type="entry name" value="Split_barrel_FMN-bd"/>
</dbReference>
<dbReference type="InterPro" id="IPR050268">
    <property type="entry name" value="NADH-dep_flavin_reductase"/>
</dbReference>
<dbReference type="RefSeq" id="XP_001482964.1">
    <property type="nucleotide sequence ID" value="XM_001482914.1"/>
</dbReference>
<keyword evidence="1" id="KW-0560">Oxidoreductase</keyword>
<dbReference type="OrthoDB" id="2015405at2759"/>
<dbReference type="Pfam" id="PF01613">
    <property type="entry name" value="Flavin_Reduct"/>
    <property type="match status" value="1"/>
</dbReference>
<name>A5DNR8_PICGU</name>
<evidence type="ECO:0000313" key="3">
    <source>
        <dbReference type="EMBL" id="EDK40821.1"/>
    </source>
</evidence>
<evidence type="ECO:0000259" key="2">
    <source>
        <dbReference type="SMART" id="SM00903"/>
    </source>
</evidence>
<evidence type="ECO:0000256" key="1">
    <source>
        <dbReference type="ARBA" id="ARBA00023002"/>
    </source>
</evidence>
<dbReference type="OMA" id="GDHEIWV"/>
<dbReference type="Proteomes" id="UP000001997">
    <property type="component" value="Unassembled WGS sequence"/>
</dbReference>
<reference evidence="3 4" key="1">
    <citation type="journal article" date="2009" name="Nature">
        <title>Evolution of pathogenicity and sexual reproduction in eight Candida genomes.</title>
        <authorList>
            <person name="Butler G."/>
            <person name="Rasmussen M.D."/>
            <person name="Lin M.F."/>
            <person name="Santos M.A."/>
            <person name="Sakthikumar S."/>
            <person name="Munro C.A."/>
            <person name="Rheinbay E."/>
            <person name="Grabherr M."/>
            <person name="Forche A."/>
            <person name="Reedy J.L."/>
            <person name="Agrafioti I."/>
            <person name="Arnaud M.B."/>
            <person name="Bates S."/>
            <person name="Brown A.J."/>
            <person name="Brunke S."/>
            <person name="Costanzo M.C."/>
            <person name="Fitzpatrick D.A."/>
            <person name="de Groot P.W."/>
            <person name="Harris D."/>
            <person name="Hoyer L.L."/>
            <person name="Hube B."/>
            <person name="Klis F.M."/>
            <person name="Kodira C."/>
            <person name="Lennard N."/>
            <person name="Logue M.E."/>
            <person name="Martin R."/>
            <person name="Neiman A.M."/>
            <person name="Nikolaou E."/>
            <person name="Quail M.A."/>
            <person name="Quinn J."/>
            <person name="Santos M.C."/>
            <person name="Schmitzberger F.F."/>
            <person name="Sherlock G."/>
            <person name="Shah P."/>
            <person name="Silverstein K.A."/>
            <person name="Skrzypek M.S."/>
            <person name="Soll D."/>
            <person name="Staggs R."/>
            <person name="Stansfield I."/>
            <person name="Stumpf M.P."/>
            <person name="Sudbery P.E."/>
            <person name="Srikantha T."/>
            <person name="Zeng Q."/>
            <person name="Berman J."/>
            <person name="Berriman M."/>
            <person name="Heitman J."/>
            <person name="Gow N.A."/>
            <person name="Lorenz M.C."/>
            <person name="Birren B.W."/>
            <person name="Kellis M."/>
            <person name="Cuomo C.A."/>
        </authorList>
    </citation>
    <scope>NUCLEOTIDE SEQUENCE [LARGE SCALE GENOMIC DNA]</scope>
    <source>
        <strain evidence="4">ATCC 6260 / CBS 566 / DSM 6381 / JCM 1539 / NBRC 10279 / NRRL Y-324</strain>
    </source>
</reference>
<evidence type="ECO:0000313" key="4">
    <source>
        <dbReference type="Proteomes" id="UP000001997"/>
    </source>
</evidence>
<dbReference type="HOGENOM" id="CLU_085409_0_0_1"/>